<keyword evidence="4" id="KW-0456">Lyase</keyword>
<evidence type="ECO:0000256" key="1">
    <source>
        <dbReference type="ARBA" id="ARBA00004761"/>
    </source>
</evidence>
<comment type="subunit">
    <text evidence="3">Homotrimer.</text>
</comment>
<dbReference type="Proteomes" id="UP000267469">
    <property type="component" value="Unassembled WGS sequence"/>
</dbReference>
<proteinExistence type="inferred from homology"/>
<dbReference type="SUPFAM" id="SSF51569">
    <property type="entry name" value="Aldolase"/>
    <property type="match status" value="1"/>
</dbReference>
<dbReference type="EMBL" id="RJTM01000074">
    <property type="protein sequence ID" value="RNL87104.1"/>
    <property type="molecule type" value="Genomic_DNA"/>
</dbReference>
<name>A0A3N0EH44_SINP1</name>
<dbReference type="InterPro" id="IPR000887">
    <property type="entry name" value="Aldlse_KDPG_KHG"/>
</dbReference>
<sequence length="221" mass="23970">MTKTKFKKETVLQTFGAYPLVPLFYEENIRICKQWIKACYDGGVRAVEFTNRGERALAVFTELVAWTGEECPGLVLGIGTIKDRETAEKFIAAGAGFVVAPVVDTEVGAYCIQQEVAWIPGCGTLTEMYNAHRYGADIVKAFPVRALGGPDFIKAVLAPCPELKIMPSGGIDADPGTYQKYRDAGAFCVGVGSSLFSGNGAVVLKSEVIRKRCQEMLNVKI</sequence>
<comment type="pathway">
    <text evidence="1">Carbohydrate acid metabolism.</text>
</comment>
<dbReference type="InterPro" id="IPR013785">
    <property type="entry name" value="Aldolase_TIM"/>
</dbReference>
<dbReference type="OrthoDB" id="9802667at2"/>
<dbReference type="AlphaFoldDB" id="A0A3N0EH44"/>
<keyword evidence="5" id="KW-0119">Carbohydrate metabolism</keyword>
<evidence type="ECO:0000256" key="4">
    <source>
        <dbReference type="ARBA" id="ARBA00023239"/>
    </source>
</evidence>
<comment type="similarity">
    <text evidence="2">Belongs to the KHG/KDPG aldolase family.</text>
</comment>
<dbReference type="CDD" id="cd00452">
    <property type="entry name" value="KDPG_aldolase"/>
    <property type="match status" value="1"/>
</dbReference>
<reference evidence="6 7" key="1">
    <citation type="submission" date="2018-10" db="EMBL/GenBank/DDBJ databases">
        <title>Sinomicrobium pectinilyticum sp. nov., a pectinase-producing bacterium isolated from alkaline and saline soil, and emended description of the genus Sinomicrobium.</title>
        <authorList>
            <person name="Cheng B."/>
            <person name="Li C."/>
            <person name="Lai Q."/>
            <person name="Du M."/>
            <person name="Shao Z."/>
            <person name="Xu P."/>
            <person name="Yang C."/>
        </authorList>
    </citation>
    <scope>NUCLEOTIDE SEQUENCE [LARGE SCALE GENOMIC DNA]</scope>
    <source>
        <strain evidence="6 7">5DNS001</strain>
    </source>
</reference>
<dbReference type="Gene3D" id="3.20.20.70">
    <property type="entry name" value="Aldolase class I"/>
    <property type="match status" value="1"/>
</dbReference>
<dbReference type="GO" id="GO:0016829">
    <property type="term" value="F:lyase activity"/>
    <property type="evidence" value="ECO:0007669"/>
    <property type="project" value="UniProtKB-KW"/>
</dbReference>
<organism evidence="6 7">
    <name type="scientific">Sinomicrobium pectinilyticum</name>
    <dbReference type="NCBI Taxonomy" id="1084421"/>
    <lineage>
        <taxon>Bacteria</taxon>
        <taxon>Pseudomonadati</taxon>
        <taxon>Bacteroidota</taxon>
        <taxon>Flavobacteriia</taxon>
        <taxon>Flavobacteriales</taxon>
        <taxon>Flavobacteriaceae</taxon>
        <taxon>Sinomicrobium</taxon>
    </lineage>
</organism>
<evidence type="ECO:0000313" key="7">
    <source>
        <dbReference type="Proteomes" id="UP000267469"/>
    </source>
</evidence>
<dbReference type="PANTHER" id="PTHR30246">
    <property type="entry name" value="2-KETO-3-DEOXY-6-PHOSPHOGLUCONATE ALDOLASE"/>
    <property type="match status" value="1"/>
</dbReference>
<keyword evidence="7" id="KW-1185">Reference proteome</keyword>
<accession>A0A3N0EH44</accession>
<evidence type="ECO:0000256" key="5">
    <source>
        <dbReference type="ARBA" id="ARBA00023277"/>
    </source>
</evidence>
<dbReference type="Pfam" id="PF01081">
    <property type="entry name" value="Aldolase"/>
    <property type="match status" value="1"/>
</dbReference>
<gene>
    <name evidence="6" type="ORF">ED312_10940</name>
</gene>
<dbReference type="RefSeq" id="WP_123216057.1">
    <property type="nucleotide sequence ID" value="NZ_RJTM01000074.1"/>
</dbReference>
<comment type="caution">
    <text evidence="6">The sequence shown here is derived from an EMBL/GenBank/DDBJ whole genome shotgun (WGS) entry which is preliminary data.</text>
</comment>
<protein>
    <submittedName>
        <fullName evidence="6">Bifunctional 4-hydroxy-2-oxoglutarate aldolase/2-dehydro-3-deoxy-phosphogluconate aldolase</fullName>
    </submittedName>
</protein>
<evidence type="ECO:0000256" key="2">
    <source>
        <dbReference type="ARBA" id="ARBA00006906"/>
    </source>
</evidence>
<evidence type="ECO:0000256" key="3">
    <source>
        <dbReference type="ARBA" id="ARBA00011233"/>
    </source>
</evidence>
<evidence type="ECO:0000313" key="6">
    <source>
        <dbReference type="EMBL" id="RNL87104.1"/>
    </source>
</evidence>
<dbReference type="PANTHER" id="PTHR30246:SF1">
    <property type="entry name" value="2-DEHYDRO-3-DEOXY-6-PHOSPHOGALACTONATE ALDOLASE-RELATED"/>
    <property type="match status" value="1"/>
</dbReference>